<dbReference type="OrthoDB" id="108771at2"/>
<evidence type="ECO:0000313" key="7">
    <source>
        <dbReference type="Proteomes" id="UP000182427"/>
    </source>
</evidence>
<dbReference type="Gene3D" id="3.40.190.10">
    <property type="entry name" value="Periplasmic binding protein-like II"/>
    <property type="match status" value="2"/>
</dbReference>
<dbReference type="PROSITE" id="PS50931">
    <property type="entry name" value="HTH_LYSR"/>
    <property type="match status" value="1"/>
</dbReference>
<dbReference type="Pfam" id="PF00126">
    <property type="entry name" value="HTH_1"/>
    <property type="match status" value="1"/>
</dbReference>
<keyword evidence="3" id="KW-0238">DNA-binding</keyword>
<keyword evidence="4" id="KW-0804">Transcription</keyword>
<evidence type="ECO:0000256" key="1">
    <source>
        <dbReference type="ARBA" id="ARBA00009437"/>
    </source>
</evidence>
<dbReference type="SUPFAM" id="SSF53850">
    <property type="entry name" value="Periplasmic binding protein-like II"/>
    <property type="match status" value="1"/>
</dbReference>
<dbReference type="InterPro" id="IPR036388">
    <property type="entry name" value="WH-like_DNA-bd_sf"/>
</dbReference>
<dbReference type="GO" id="GO:0032993">
    <property type="term" value="C:protein-DNA complex"/>
    <property type="evidence" value="ECO:0007669"/>
    <property type="project" value="TreeGrafter"/>
</dbReference>
<dbReference type="PANTHER" id="PTHR30346">
    <property type="entry name" value="TRANSCRIPTIONAL DUAL REGULATOR HCAR-RELATED"/>
    <property type="match status" value="1"/>
</dbReference>
<accession>A0A1G7HYU5</accession>
<evidence type="ECO:0000256" key="4">
    <source>
        <dbReference type="ARBA" id="ARBA00023163"/>
    </source>
</evidence>
<dbReference type="AlphaFoldDB" id="A0A1G7HYU5"/>
<evidence type="ECO:0000259" key="5">
    <source>
        <dbReference type="PROSITE" id="PS50931"/>
    </source>
</evidence>
<name>A0A1G7HYU5_9BACT</name>
<dbReference type="RefSeq" id="WP_083344380.1">
    <property type="nucleotide sequence ID" value="NZ_LT629690.1"/>
</dbReference>
<dbReference type="Pfam" id="PF03466">
    <property type="entry name" value="LysR_substrate"/>
    <property type="match status" value="1"/>
</dbReference>
<feature type="domain" description="HTH lysR-type" evidence="5">
    <location>
        <begin position="1"/>
        <end position="59"/>
    </location>
</feature>
<dbReference type="Gene3D" id="1.10.10.10">
    <property type="entry name" value="Winged helix-like DNA-binding domain superfamily/Winged helix DNA-binding domain"/>
    <property type="match status" value="1"/>
</dbReference>
<keyword evidence="2" id="KW-0805">Transcription regulation</keyword>
<comment type="similarity">
    <text evidence="1">Belongs to the LysR transcriptional regulatory family.</text>
</comment>
<dbReference type="InterPro" id="IPR000847">
    <property type="entry name" value="LysR_HTH_N"/>
</dbReference>
<dbReference type="GO" id="GO:0003677">
    <property type="term" value="F:DNA binding"/>
    <property type="evidence" value="ECO:0007669"/>
    <property type="project" value="UniProtKB-KW"/>
</dbReference>
<dbReference type="PRINTS" id="PR00039">
    <property type="entry name" value="HTHLYSR"/>
</dbReference>
<proteinExistence type="inferred from homology"/>
<evidence type="ECO:0000256" key="2">
    <source>
        <dbReference type="ARBA" id="ARBA00023015"/>
    </source>
</evidence>
<sequence>MELRHLRYFIAVAEEGSLLQAAERRLHTAQPSLSRQIRDLEMELGVKLLERKARGIELTAAGRVFLDHARLALMQIDVACEAARNTERPHKPGFSLGFLPGQEVIWLTEALRVLRDDASGADLTITTKSSPELANALMQGEIDVALLRRETKTVGLDFKFLTSEPLVAILPARHRLARHKAIRPEDICREDFISTARAAPVLKTVIEEYAARVGIKLKQIYDAETLSGGMSLVASTGGFTLLPSYVQNALIRSVVARPLHGEVPTIDLVMGYNKSNTSPLLKKFLQWADEHASRESNVVARPLNSAESTARVLRRGKPR</sequence>
<protein>
    <submittedName>
        <fullName evidence="6">LysR family transcriptional regulator, hca operon transcriptional activator</fullName>
    </submittedName>
</protein>
<dbReference type="PANTHER" id="PTHR30346:SF0">
    <property type="entry name" value="HCA OPERON TRANSCRIPTIONAL ACTIVATOR HCAR"/>
    <property type="match status" value="1"/>
</dbReference>
<dbReference type="SUPFAM" id="SSF46785">
    <property type="entry name" value="Winged helix' DNA-binding domain"/>
    <property type="match status" value="1"/>
</dbReference>
<gene>
    <name evidence="6" type="ORF">SAMN05444167_1250</name>
</gene>
<dbReference type="EMBL" id="LT629690">
    <property type="protein sequence ID" value="SDF05304.1"/>
    <property type="molecule type" value="Genomic_DNA"/>
</dbReference>
<dbReference type="FunFam" id="1.10.10.10:FF:000001">
    <property type="entry name" value="LysR family transcriptional regulator"/>
    <property type="match status" value="1"/>
</dbReference>
<dbReference type="Proteomes" id="UP000182427">
    <property type="component" value="Chromosome I"/>
</dbReference>
<evidence type="ECO:0000256" key="3">
    <source>
        <dbReference type="ARBA" id="ARBA00023125"/>
    </source>
</evidence>
<dbReference type="InterPro" id="IPR005119">
    <property type="entry name" value="LysR_subst-bd"/>
</dbReference>
<dbReference type="GO" id="GO:0003700">
    <property type="term" value="F:DNA-binding transcription factor activity"/>
    <property type="evidence" value="ECO:0007669"/>
    <property type="project" value="InterPro"/>
</dbReference>
<keyword evidence="7" id="KW-1185">Reference proteome</keyword>
<reference evidence="6 7" key="1">
    <citation type="submission" date="2016-10" db="EMBL/GenBank/DDBJ databases">
        <authorList>
            <person name="de Groot N.N."/>
        </authorList>
    </citation>
    <scope>NUCLEOTIDE SEQUENCE [LARGE SCALE GENOMIC DNA]</scope>
    <source>
        <strain evidence="6 7">GAS232</strain>
    </source>
</reference>
<evidence type="ECO:0000313" key="6">
    <source>
        <dbReference type="EMBL" id="SDF05304.1"/>
    </source>
</evidence>
<organism evidence="6 7">
    <name type="scientific">Terriglobus roseus</name>
    <dbReference type="NCBI Taxonomy" id="392734"/>
    <lineage>
        <taxon>Bacteria</taxon>
        <taxon>Pseudomonadati</taxon>
        <taxon>Acidobacteriota</taxon>
        <taxon>Terriglobia</taxon>
        <taxon>Terriglobales</taxon>
        <taxon>Acidobacteriaceae</taxon>
        <taxon>Terriglobus</taxon>
    </lineage>
</organism>
<dbReference type="InterPro" id="IPR036390">
    <property type="entry name" value="WH_DNA-bd_sf"/>
</dbReference>